<dbReference type="InterPro" id="IPR007837">
    <property type="entry name" value="DinB"/>
</dbReference>
<evidence type="ECO:0000256" key="3">
    <source>
        <dbReference type="PIRSR" id="PIRSR607837-1"/>
    </source>
</evidence>
<dbReference type="RefSeq" id="WP_175528818.1">
    <property type="nucleotide sequence ID" value="NZ_FOZL01000001.1"/>
</dbReference>
<organism evidence="4 5">
    <name type="scientific">Granulicella pectinivorans</name>
    <dbReference type="NCBI Taxonomy" id="474950"/>
    <lineage>
        <taxon>Bacteria</taxon>
        <taxon>Pseudomonadati</taxon>
        <taxon>Acidobacteriota</taxon>
        <taxon>Terriglobia</taxon>
        <taxon>Terriglobales</taxon>
        <taxon>Acidobacteriaceae</taxon>
        <taxon>Granulicella</taxon>
    </lineage>
</organism>
<evidence type="ECO:0000256" key="2">
    <source>
        <dbReference type="ARBA" id="ARBA00022723"/>
    </source>
</evidence>
<proteinExistence type="inferred from homology"/>
<keyword evidence="5" id="KW-1185">Reference proteome</keyword>
<dbReference type="Gene3D" id="1.20.120.450">
    <property type="entry name" value="dinb family like domain"/>
    <property type="match status" value="1"/>
</dbReference>
<sequence length="166" mass="18672">MQESIVRAWTTNDRVTVFLVERMPMALWEAGVPGQPRKTMRMIAAHLHNVRCRWIKTLGSEHGIPVPKQVDRHTVTSEELVKALGESGAGIRRVLELGSEHGGTVPDSKGYVWRNLPLDVGHVLGYFVAHEGHHRGRIVMLARQMGMRLPGEVTDGLWQWTKLSRG</sequence>
<dbReference type="GO" id="GO:0046872">
    <property type="term" value="F:metal ion binding"/>
    <property type="evidence" value="ECO:0007669"/>
    <property type="project" value="UniProtKB-KW"/>
</dbReference>
<feature type="binding site" evidence="3">
    <location>
        <position position="134"/>
    </location>
    <ligand>
        <name>a divalent metal cation</name>
        <dbReference type="ChEBI" id="CHEBI:60240"/>
    </ligand>
</feature>
<dbReference type="SUPFAM" id="SSF109854">
    <property type="entry name" value="DinB/YfiT-like putative metalloenzymes"/>
    <property type="match status" value="1"/>
</dbReference>
<protein>
    <submittedName>
        <fullName evidence="4">Uncharacterized damage-inducible protein DinB (Forms a four-helix bundle)</fullName>
    </submittedName>
</protein>
<feature type="binding site" evidence="3">
    <location>
        <position position="46"/>
    </location>
    <ligand>
        <name>a divalent metal cation</name>
        <dbReference type="ChEBI" id="CHEBI:60240"/>
    </ligand>
</feature>
<name>A0A1I6L8M4_9BACT</name>
<evidence type="ECO:0000313" key="5">
    <source>
        <dbReference type="Proteomes" id="UP000199024"/>
    </source>
</evidence>
<evidence type="ECO:0000256" key="1">
    <source>
        <dbReference type="ARBA" id="ARBA00008635"/>
    </source>
</evidence>
<dbReference type="Proteomes" id="UP000199024">
    <property type="component" value="Unassembled WGS sequence"/>
</dbReference>
<feature type="binding site" evidence="3">
    <location>
        <position position="130"/>
    </location>
    <ligand>
        <name>a divalent metal cation</name>
        <dbReference type="ChEBI" id="CHEBI:60240"/>
    </ligand>
</feature>
<gene>
    <name evidence="4" type="ORF">SAMN05421771_0421</name>
</gene>
<evidence type="ECO:0000313" key="4">
    <source>
        <dbReference type="EMBL" id="SFR99829.1"/>
    </source>
</evidence>
<keyword evidence="2 3" id="KW-0479">Metal-binding</keyword>
<dbReference type="AlphaFoldDB" id="A0A1I6L8M4"/>
<dbReference type="Pfam" id="PF05163">
    <property type="entry name" value="DinB"/>
    <property type="match status" value="1"/>
</dbReference>
<dbReference type="STRING" id="474950.SAMN05421771_0421"/>
<dbReference type="InterPro" id="IPR034660">
    <property type="entry name" value="DinB/YfiT-like"/>
</dbReference>
<accession>A0A1I6L8M4</accession>
<reference evidence="4 5" key="1">
    <citation type="submission" date="2016-10" db="EMBL/GenBank/DDBJ databases">
        <authorList>
            <person name="de Groot N.N."/>
        </authorList>
    </citation>
    <scope>NUCLEOTIDE SEQUENCE [LARGE SCALE GENOMIC DNA]</scope>
    <source>
        <strain evidence="4 5">DSM 21001</strain>
    </source>
</reference>
<comment type="similarity">
    <text evidence="1">Belongs to the DinB family.</text>
</comment>
<dbReference type="EMBL" id="FOZL01000001">
    <property type="protein sequence ID" value="SFR99829.1"/>
    <property type="molecule type" value="Genomic_DNA"/>
</dbReference>